<dbReference type="EMBL" id="SNZA01000004">
    <property type="protein sequence ID" value="TDR12461.1"/>
    <property type="molecule type" value="Genomic_DNA"/>
</dbReference>
<evidence type="ECO:0000313" key="1">
    <source>
        <dbReference type="EMBL" id="TDR12461.1"/>
    </source>
</evidence>
<proteinExistence type="predicted"/>
<keyword evidence="2" id="KW-1185">Reference proteome</keyword>
<evidence type="ECO:0000313" key="2">
    <source>
        <dbReference type="Proteomes" id="UP000295729"/>
    </source>
</evidence>
<protein>
    <submittedName>
        <fullName evidence="1">Uncharacterized protein</fullName>
    </submittedName>
</protein>
<dbReference type="AlphaFoldDB" id="A0A4V3DFZ6"/>
<sequence length="40" mass="4375">MSNTIRSSSLIVFTEKYKEKINVATTPFGKLEVTANCVGP</sequence>
<name>A0A4V3DFZ6_9GAMM</name>
<accession>A0A4V3DFZ6</accession>
<gene>
    <name evidence="1" type="ORF">C8D85_2495</name>
</gene>
<reference evidence="1 2" key="1">
    <citation type="submission" date="2019-03" db="EMBL/GenBank/DDBJ databases">
        <title>Genomic Encyclopedia of Type Strains, Phase IV (KMG-IV): sequencing the most valuable type-strain genomes for metagenomic binning, comparative biology and taxonomic classification.</title>
        <authorList>
            <person name="Goeker M."/>
        </authorList>
    </citation>
    <scope>NUCLEOTIDE SEQUENCE [LARGE SCALE GENOMIC DNA]</scope>
    <source>
        <strain evidence="1 2">DSM 5604</strain>
    </source>
</reference>
<comment type="caution">
    <text evidence="1">The sequence shown here is derived from an EMBL/GenBank/DDBJ whole genome shotgun (WGS) entry which is preliminary data.</text>
</comment>
<dbReference type="Proteomes" id="UP000295729">
    <property type="component" value="Unassembled WGS sequence"/>
</dbReference>
<organism evidence="1 2">
    <name type="scientific">Marinomonas communis</name>
    <dbReference type="NCBI Taxonomy" id="28254"/>
    <lineage>
        <taxon>Bacteria</taxon>
        <taxon>Pseudomonadati</taxon>
        <taxon>Pseudomonadota</taxon>
        <taxon>Gammaproteobacteria</taxon>
        <taxon>Oceanospirillales</taxon>
        <taxon>Oceanospirillaceae</taxon>
        <taxon>Marinomonas</taxon>
    </lineage>
</organism>